<gene>
    <name evidence="1" type="ORF">RU90_GL002322</name>
</gene>
<dbReference type="Proteomes" id="UP000218744">
    <property type="component" value="Unassembled WGS sequence"/>
</dbReference>
<name>A0A2A5SIU1_LACLH</name>
<dbReference type="EMBL" id="JXKA01000007">
    <property type="protein sequence ID" value="PCS13358.1"/>
    <property type="molecule type" value="Genomic_DNA"/>
</dbReference>
<reference evidence="1 2" key="1">
    <citation type="submission" date="2014-12" db="EMBL/GenBank/DDBJ databases">
        <title>Draft genome sequences of 10 type strains of Lactococcus.</title>
        <authorList>
            <person name="Sun Z."/>
            <person name="Zhong Z."/>
            <person name="Liu W."/>
            <person name="Zhang W."/>
            <person name="Zhang H."/>
        </authorList>
    </citation>
    <scope>NUCLEOTIDE SEQUENCE [LARGE SCALE GENOMIC DNA]</scope>
    <source>
        <strain evidence="1 2">DSM 20450</strain>
    </source>
</reference>
<sequence length="48" mass="5961">MEEETILKSTSFFNVKRFQEKWTSFAFVERFLREFMFANFKKSVKIKE</sequence>
<dbReference type="AlphaFoldDB" id="A0A2A5SIU1"/>
<protein>
    <submittedName>
        <fullName evidence="1">Uncharacterized protein</fullName>
    </submittedName>
</protein>
<evidence type="ECO:0000313" key="2">
    <source>
        <dbReference type="Proteomes" id="UP000218744"/>
    </source>
</evidence>
<evidence type="ECO:0000313" key="1">
    <source>
        <dbReference type="EMBL" id="PCS13358.1"/>
    </source>
</evidence>
<proteinExistence type="predicted"/>
<accession>A0A2A5SIU1</accession>
<comment type="caution">
    <text evidence="1">The sequence shown here is derived from an EMBL/GenBank/DDBJ whole genome shotgun (WGS) entry which is preliminary data.</text>
</comment>
<organism evidence="1 2">
    <name type="scientific">Lactococcus lactis subsp. hordniae</name>
    <dbReference type="NCBI Taxonomy" id="203404"/>
    <lineage>
        <taxon>Bacteria</taxon>
        <taxon>Bacillati</taxon>
        <taxon>Bacillota</taxon>
        <taxon>Bacilli</taxon>
        <taxon>Lactobacillales</taxon>
        <taxon>Streptococcaceae</taxon>
        <taxon>Lactococcus</taxon>
    </lineage>
</organism>